<dbReference type="EMBL" id="NCVQ01000005">
    <property type="protein sequence ID" value="PWZ25636.1"/>
    <property type="molecule type" value="Genomic_DNA"/>
</dbReference>
<feature type="compositionally biased region" description="Basic and acidic residues" evidence="1">
    <location>
        <begin position="141"/>
        <end position="160"/>
    </location>
</feature>
<protein>
    <submittedName>
        <fullName evidence="2">Uncharacterized protein</fullName>
    </submittedName>
</protein>
<reference evidence="2" key="1">
    <citation type="journal article" date="2018" name="Nat. Genet.">
        <title>Extensive intraspecific gene order and gene structural variations between Mo17 and other maize genomes.</title>
        <authorList>
            <person name="Sun S."/>
            <person name="Zhou Y."/>
            <person name="Chen J."/>
            <person name="Shi J."/>
            <person name="Zhao H."/>
            <person name="Zhao H."/>
            <person name="Song W."/>
            <person name="Zhang M."/>
            <person name="Cui Y."/>
            <person name="Dong X."/>
            <person name="Liu H."/>
            <person name="Ma X."/>
            <person name="Jiao Y."/>
            <person name="Wang B."/>
            <person name="Wei X."/>
            <person name="Stein J.C."/>
            <person name="Glaubitz J.C."/>
            <person name="Lu F."/>
            <person name="Yu G."/>
            <person name="Liang C."/>
            <person name="Fengler K."/>
            <person name="Li B."/>
            <person name="Rafalski A."/>
            <person name="Schnable P.S."/>
            <person name="Ware D.H."/>
            <person name="Buckler E.S."/>
            <person name="Lai J."/>
        </authorList>
    </citation>
    <scope>NUCLEOTIDE SEQUENCE [LARGE SCALE GENOMIC DNA]</scope>
    <source>
        <tissue evidence="2">Seedling</tissue>
    </source>
</reference>
<comment type="caution">
    <text evidence="2">The sequence shown here is derived from an EMBL/GenBank/DDBJ whole genome shotgun (WGS) entry which is preliminary data.</text>
</comment>
<dbReference type="AlphaFoldDB" id="A0A3L6EXC0"/>
<accession>A0A3L6EXC0</accession>
<proteinExistence type="predicted"/>
<gene>
    <name evidence="2" type="ORF">Zm00014a_025909</name>
</gene>
<feature type="region of interest" description="Disordered" evidence="1">
    <location>
        <begin position="39"/>
        <end position="238"/>
    </location>
</feature>
<feature type="compositionally biased region" description="Low complexity" evidence="1">
    <location>
        <begin position="122"/>
        <end position="140"/>
    </location>
</feature>
<sequence>MAAKGGSSGDVEPTTRAAGGMCDRFLTFLAKNLSVSRMKSIAEGPRSNGAGGHPPPPTEGGGGDGGMEEDEFAIPIERAEFDFQQLGGHGDGGPSGVATTVLEESAATTARGVPDPERKQDGAAAADGPVEAEAAAPAVAKAEETKVTRRTVTIKEDRPAQEGSGGASLERKKSLFRKRQASSVAGAEEQSGARVPRRSGLRPRMPQAPRVPSNINERSSSFIEERKKGFGGKPAPGN</sequence>
<dbReference type="Proteomes" id="UP000251960">
    <property type="component" value="Chromosome 4"/>
</dbReference>
<evidence type="ECO:0000313" key="2">
    <source>
        <dbReference type="EMBL" id="PWZ25636.1"/>
    </source>
</evidence>
<name>A0A3L6EXC0_MAIZE</name>
<evidence type="ECO:0000256" key="1">
    <source>
        <dbReference type="SAM" id="MobiDB-lite"/>
    </source>
</evidence>
<feature type="compositionally biased region" description="Polar residues" evidence="1">
    <location>
        <begin position="213"/>
        <end position="222"/>
    </location>
</feature>
<organism evidence="2">
    <name type="scientific">Zea mays</name>
    <name type="common">Maize</name>
    <dbReference type="NCBI Taxonomy" id="4577"/>
    <lineage>
        <taxon>Eukaryota</taxon>
        <taxon>Viridiplantae</taxon>
        <taxon>Streptophyta</taxon>
        <taxon>Embryophyta</taxon>
        <taxon>Tracheophyta</taxon>
        <taxon>Spermatophyta</taxon>
        <taxon>Magnoliopsida</taxon>
        <taxon>Liliopsida</taxon>
        <taxon>Poales</taxon>
        <taxon>Poaceae</taxon>
        <taxon>PACMAD clade</taxon>
        <taxon>Panicoideae</taxon>
        <taxon>Andropogonodae</taxon>
        <taxon>Andropogoneae</taxon>
        <taxon>Tripsacinae</taxon>
        <taxon>Zea</taxon>
    </lineage>
</organism>
<dbReference type="ExpressionAtlas" id="A0A3L6EXC0">
    <property type="expression patterns" value="baseline and differential"/>
</dbReference>